<accession>A0A0H3ZMA5</accession>
<sequence>MKLIKAVTALSMLVAFNSFATQATIDSLLEQGYEIKAAALDGTSSSPGTNLFLQSPDKKKVFVCEADDNYPYLIDICNQSESK</sequence>
<evidence type="ECO:0000313" key="2">
    <source>
        <dbReference type="EMBL" id="AKN37398.1"/>
    </source>
</evidence>
<feature type="signal peptide" evidence="1">
    <location>
        <begin position="1"/>
        <end position="20"/>
    </location>
</feature>
<keyword evidence="1" id="KW-0732">Signal</keyword>
<feature type="chain" id="PRO_5005204485" evidence="1">
    <location>
        <begin position="21"/>
        <end position="83"/>
    </location>
</feature>
<organism evidence="2">
    <name type="scientific">Vibrio tasmaniensis</name>
    <dbReference type="NCBI Taxonomy" id="212663"/>
    <lineage>
        <taxon>Bacteria</taxon>
        <taxon>Pseudomonadati</taxon>
        <taxon>Pseudomonadota</taxon>
        <taxon>Gammaproteobacteria</taxon>
        <taxon>Vibrionales</taxon>
        <taxon>Vibrionaceae</taxon>
        <taxon>Vibrio</taxon>
    </lineage>
</organism>
<dbReference type="AlphaFoldDB" id="A0A0H3ZMA5"/>
<protein>
    <submittedName>
        <fullName evidence="2">Uncharacterized protein</fullName>
    </submittedName>
</protein>
<reference evidence="2" key="1">
    <citation type="journal article" date="2015" name="MBio">
        <title>Eco-Evolutionary Dynamics of Episomes among Ecologically Cohesive Bacterial Populations.</title>
        <authorList>
            <person name="Xue H."/>
            <person name="Cordero O.X."/>
            <person name="Camas F.M."/>
            <person name="Trimble W."/>
            <person name="Meyer F."/>
            <person name="Guglielmini J."/>
            <person name="Rocha E.P."/>
            <person name="Polz M.F."/>
        </authorList>
    </citation>
    <scope>NUCLEOTIDE SEQUENCE</scope>
    <source>
        <strain evidence="2">FF_3</strain>
    </source>
</reference>
<evidence type="ECO:0000256" key="1">
    <source>
        <dbReference type="SAM" id="SignalP"/>
    </source>
</evidence>
<dbReference type="EMBL" id="KP795534">
    <property type="protein sequence ID" value="AKN37398.1"/>
    <property type="molecule type" value="Genomic_DNA"/>
</dbReference>
<proteinExistence type="predicted"/>
<name>A0A0H3ZMA5_9VIBR</name>